<evidence type="ECO:0000313" key="2">
    <source>
        <dbReference type="Proteomes" id="UP001179280"/>
    </source>
</evidence>
<name>A0ABS2SN92_9BACI</name>
<comment type="caution">
    <text evidence="1">The sequence shown here is derived from an EMBL/GenBank/DDBJ whole genome shotgun (WGS) entry which is preliminary data.</text>
</comment>
<organism evidence="1 2">
    <name type="scientific">Shouchella xiaoxiensis</name>
    <dbReference type="NCBI Taxonomy" id="766895"/>
    <lineage>
        <taxon>Bacteria</taxon>
        <taxon>Bacillati</taxon>
        <taxon>Bacillota</taxon>
        <taxon>Bacilli</taxon>
        <taxon>Bacillales</taxon>
        <taxon>Bacillaceae</taxon>
        <taxon>Shouchella</taxon>
    </lineage>
</organism>
<sequence>MKRIPKLIKFPESLVEKIKKYQEERKIKTFSKALYLLIERGLNRKNDSYK</sequence>
<evidence type="ECO:0008006" key="3">
    <source>
        <dbReference type="Google" id="ProtNLM"/>
    </source>
</evidence>
<protein>
    <recommendedName>
        <fullName evidence="3">CopG family transcriptional regulator</fullName>
    </recommendedName>
</protein>
<dbReference type="RefSeq" id="WP_204463748.1">
    <property type="nucleotide sequence ID" value="NZ_JAFBCV010000001.1"/>
</dbReference>
<proteinExistence type="predicted"/>
<dbReference type="EMBL" id="JAFBCV010000001">
    <property type="protein sequence ID" value="MBM7836989.1"/>
    <property type="molecule type" value="Genomic_DNA"/>
</dbReference>
<keyword evidence="2" id="KW-1185">Reference proteome</keyword>
<reference evidence="1" key="1">
    <citation type="submission" date="2021-01" db="EMBL/GenBank/DDBJ databases">
        <title>Genomic Encyclopedia of Type Strains, Phase IV (KMG-IV): sequencing the most valuable type-strain genomes for metagenomic binning, comparative biology and taxonomic classification.</title>
        <authorList>
            <person name="Goeker M."/>
        </authorList>
    </citation>
    <scope>NUCLEOTIDE SEQUENCE</scope>
    <source>
        <strain evidence="1">DSM 21943</strain>
    </source>
</reference>
<accession>A0ABS2SN92</accession>
<gene>
    <name evidence="1" type="ORF">JOC54_000220</name>
</gene>
<evidence type="ECO:0000313" key="1">
    <source>
        <dbReference type="EMBL" id="MBM7836989.1"/>
    </source>
</evidence>
<dbReference type="Proteomes" id="UP001179280">
    <property type="component" value="Unassembled WGS sequence"/>
</dbReference>